<dbReference type="AlphaFoldDB" id="A0A8S3DNX4"/>
<protein>
    <submittedName>
        <fullName evidence="1">Uncharacterized protein</fullName>
    </submittedName>
</protein>
<evidence type="ECO:0000313" key="1">
    <source>
        <dbReference type="EMBL" id="CAF5028950.1"/>
    </source>
</evidence>
<organism evidence="1 3">
    <name type="scientific">Rotaria magnacalcarata</name>
    <dbReference type="NCBI Taxonomy" id="392030"/>
    <lineage>
        <taxon>Eukaryota</taxon>
        <taxon>Metazoa</taxon>
        <taxon>Spiralia</taxon>
        <taxon>Gnathifera</taxon>
        <taxon>Rotifera</taxon>
        <taxon>Eurotatoria</taxon>
        <taxon>Bdelloidea</taxon>
        <taxon>Philodinida</taxon>
        <taxon>Philodinidae</taxon>
        <taxon>Rotaria</taxon>
    </lineage>
</organism>
<dbReference type="Proteomes" id="UP000681720">
    <property type="component" value="Unassembled WGS sequence"/>
</dbReference>
<sequence>MLKRSPRNSSYVIIYNGKDNA</sequence>
<name>A0A8S3DNX4_9BILA</name>
<feature type="non-terminal residue" evidence="1">
    <location>
        <position position="21"/>
    </location>
</feature>
<reference evidence="1" key="1">
    <citation type="submission" date="2021-02" db="EMBL/GenBank/DDBJ databases">
        <authorList>
            <person name="Nowell W R."/>
        </authorList>
    </citation>
    <scope>NUCLEOTIDE SEQUENCE</scope>
</reference>
<evidence type="ECO:0000313" key="2">
    <source>
        <dbReference type="EMBL" id="CAF5035151.1"/>
    </source>
</evidence>
<accession>A0A8S3DNX4</accession>
<evidence type="ECO:0000313" key="3">
    <source>
        <dbReference type="Proteomes" id="UP000681720"/>
    </source>
</evidence>
<dbReference type="EMBL" id="CAJOBJ010221977">
    <property type="protein sequence ID" value="CAF5035151.1"/>
    <property type="molecule type" value="Genomic_DNA"/>
</dbReference>
<dbReference type="EMBL" id="CAJOBJ010219069">
    <property type="protein sequence ID" value="CAF5028950.1"/>
    <property type="molecule type" value="Genomic_DNA"/>
</dbReference>
<gene>
    <name evidence="1" type="ORF">GIL414_LOCUS58792</name>
    <name evidence="2" type="ORF">GIL414_LOCUS59116</name>
</gene>
<comment type="caution">
    <text evidence="1">The sequence shown here is derived from an EMBL/GenBank/DDBJ whole genome shotgun (WGS) entry which is preliminary data.</text>
</comment>
<proteinExistence type="predicted"/>